<feature type="compositionally biased region" description="Polar residues" evidence="3">
    <location>
        <begin position="443"/>
        <end position="453"/>
    </location>
</feature>
<reference evidence="7" key="1">
    <citation type="submission" date="2018-05" db="EMBL/GenBank/DDBJ databases">
        <authorList>
            <person name="Feng T."/>
        </authorList>
    </citation>
    <scope>NUCLEOTIDE SEQUENCE [LARGE SCALE GENOMIC DNA]</scope>
    <source>
        <strain evidence="7">S27</strain>
    </source>
</reference>
<dbReference type="Proteomes" id="UP000254875">
    <property type="component" value="Unassembled WGS sequence"/>
</dbReference>
<comment type="caution">
    <text evidence="6">The sequence shown here is derived from an EMBL/GenBank/DDBJ whole genome shotgun (WGS) entry which is preliminary data.</text>
</comment>
<dbReference type="InterPro" id="IPR013751">
    <property type="entry name" value="ACP_syn_III_N"/>
</dbReference>
<dbReference type="GO" id="GO:0004315">
    <property type="term" value="F:3-oxoacyl-[acyl-carrier-protein] synthase activity"/>
    <property type="evidence" value="ECO:0007669"/>
    <property type="project" value="InterPro"/>
</dbReference>
<name>A0A370NAV5_9BURK</name>
<dbReference type="GO" id="GO:0044550">
    <property type="term" value="P:secondary metabolite biosynthetic process"/>
    <property type="evidence" value="ECO:0007669"/>
    <property type="project" value="TreeGrafter"/>
</dbReference>
<keyword evidence="1" id="KW-0808">Transferase</keyword>
<dbReference type="SUPFAM" id="SSF53901">
    <property type="entry name" value="Thiolase-like"/>
    <property type="match status" value="1"/>
</dbReference>
<evidence type="ECO:0000313" key="6">
    <source>
        <dbReference type="EMBL" id="RDK02743.1"/>
    </source>
</evidence>
<evidence type="ECO:0000256" key="1">
    <source>
        <dbReference type="ARBA" id="ARBA00022679"/>
    </source>
</evidence>
<dbReference type="OrthoDB" id="9815506at2"/>
<dbReference type="GO" id="GO:0006633">
    <property type="term" value="P:fatty acid biosynthetic process"/>
    <property type="evidence" value="ECO:0007669"/>
    <property type="project" value="InterPro"/>
</dbReference>
<sequence length="462" mass="48918">MRSDHDAATVTRRTGRFARSGRRRTHPRGEAGHLRELGLADQGDAPRLCRGPLSRRARRRAARSAHGRRQPARRADGVARPRWASGMNTTINGVSIAAIAASLPREVVAVDSFAARYGRHEVERIARSTGIEAIRVAGGLTTGDLSTAAAHSLCAAIDADPASIDGLVLVTQTPDCAMPATSALIAHRLGLRRDVVAFDLNFGCSGYIYGLYQAALLVAAGGCRRVLVCTGDVITKLLHPDDRHVRLVFGDAATATLIEQGNDAIDFAFSTDGSGMQHLHTPLAYTDDAAHASRTGHLFMDGAQVMSFALEQVPLAVNAFLATHRLTLDEVPLFLFHQANRFMLHYLARKLGIAPQRMPVSVGAVGNTGPSSIPLTVSLAAAETGWRHQGVLACGFGVGLSVGVARLSLRNTVVAAPVDVGDETAGLADAPGPAPAPADDLLRQSTRKSSIGESNDHQYDLV</sequence>
<feature type="compositionally biased region" description="Basic residues" evidence="3">
    <location>
        <begin position="13"/>
        <end position="26"/>
    </location>
</feature>
<feature type="compositionally biased region" description="Basic and acidic residues" evidence="3">
    <location>
        <begin position="27"/>
        <end position="38"/>
    </location>
</feature>
<evidence type="ECO:0000256" key="2">
    <source>
        <dbReference type="ARBA" id="ARBA00023315"/>
    </source>
</evidence>
<dbReference type="Pfam" id="PF08541">
    <property type="entry name" value="ACP_syn_III_C"/>
    <property type="match status" value="1"/>
</dbReference>
<evidence type="ECO:0000259" key="4">
    <source>
        <dbReference type="Pfam" id="PF08541"/>
    </source>
</evidence>
<keyword evidence="2" id="KW-0012">Acyltransferase</keyword>
<evidence type="ECO:0000256" key="3">
    <source>
        <dbReference type="SAM" id="MobiDB-lite"/>
    </source>
</evidence>
<proteinExistence type="predicted"/>
<gene>
    <name evidence="6" type="ORF">DLM46_10855</name>
</gene>
<keyword evidence="7" id="KW-1185">Reference proteome</keyword>
<dbReference type="Pfam" id="PF08545">
    <property type="entry name" value="ACP_syn_III"/>
    <property type="match status" value="1"/>
</dbReference>
<feature type="compositionally biased region" description="Basic residues" evidence="3">
    <location>
        <begin position="53"/>
        <end position="72"/>
    </location>
</feature>
<dbReference type="InterPro" id="IPR013747">
    <property type="entry name" value="ACP_syn_III_C"/>
</dbReference>
<evidence type="ECO:0000259" key="5">
    <source>
        <dbReference type="Pfam" id="PF08545"/>
    </source>
</evidence>
<accession>A0A370NAV5</accession>
<feature type="domain" description="Beta-ketoacyl-[acyl-carrier-protein] synthase III N-terminal" evidence="5">
    <location>
        <begin position="198"/>
        <end position="273"/>
    </location>
</feature>
<evidence type="ECO:0000313" key="7">
    <source>
        <dbReference type="Proteomes" id="UP000254875"/>
    </source>
</evidence>
<protein>
    <submittedName>
        <fullName evidence="6">Ketoacyl-ACP synthase III</fullName>
    </submittedName>
</protein>
<dbReference type="InterPro" id="IPR016039">
    <property type="entry name" value="Thiolase-like"/>
</dbReference>
<feature type="region of interest" description="Disordered" evidence="3">
    <location>
        <begin position="1"/>
        <end position="80"/>
    </location>
</feature>
<dbReference type="PANTHER" id="PTHR34069">
    <property type="entry name" value="3-OXOACYL-[ACYL-CARRIER-PROTEIN] SYNTHASE 3"/>
    <property type="match status" value="1"/>
</dbReference>
<dbReference type="PANTHER" id="PTHR34069:SF2">
    <property type="entry name" value="BETA-KETOACYL-[ACYL-CARRIER-PROTEIN] SYNTHASE III"/>
    <property type="match status" value="1"/>
</dbReference>
<dbReference type="EMBL" id="QHKS01000006">
    <property type="protein sequence ID" value="RDK02743.1"/>
    <property type="molecule type" value="Genomic_DNA"/>
</dbReference>
<feature type="region of interest" description="Disordered" evidence="3">
    <location>
        <begin position="425"/>
        <end position="462"/>
    </location>
</feature>
<dbReference type="CDD" id="cd00830">
    <property type="entry name" value="KAS_III"/>
    <property type="match status" value="1"/>
</dbReference>
<feature type="domain" description="Beta-ketoacyl-[acyl-carrier-protein] synthase III C-terminal" evidence="4">
    <location>
        <begin position="321"/>
        <end position="405"/>
    </location>
</feature>
<organism evidence="6 7">
    <name type="scientific">Paraburkholderia lacunae</name>
    <dbReference type="NCBI Taxonomy" id="2211104"/>
    <lineage>
        <taxon>Bacteria</taxon>
        <taxon>Pseudomonadati</taxon>
        <taxon>Pseudomonadota</taxon>
        <taxon>Betaproteobacteria</taxon>
        <taxon>Burkholderiales</taxon>
        <taxon>Burkholderiaceae</taxon>
        <taxon>Paraburkholderia</taxon>
    </lineage>
</organism>
<dbReference type="Gene3D" id="3.40.47.10">
    <property type="match status" value="1"/>
</dbReference>
<dbReference type="AlphaFoldDB" id="A0A370NAV5"/>